<accession>A0A2Z3GMT1</accession>
<dbReference type="PROSITE" id="PS51257">
    <property type="entry name" value="PROKAR_LIPOPROTEIN"/>
    <property type="match status" value="1"/>
</dbReference>
<organism evidence="2 3">
    <name type="scientific">Hymenobacter nivis</name>
    <dbReference type="NCBI Taxonomy" id="1850093"/>
    <lineage>
        <taxon>Bacteria</taxon>
        <taxon>Pseudomonadati</taxon>
        <taxon>Bacteroidota</taxon>
        <taxon>Cytophagia</taxon>
        <taxon>Cytophagales</taxon>
        <taxon>Hymenobacteraceae</taxon>
        <taxon>Hymenobacter</taxon>
    </lineage>
</organism>
<proteinExistence type="predicted"/>
<evidence type="ECO:0000256" key="1">
    <source>
        <dbReference type="SAM" id="SignalP"/>
    </source>
</evidence>
<gene>
    <name evidence="2" type="ORF">DDQ68_09845</name>
</gene>
<evidence type="ECO:0008006" key="4">
    <source>
        <dbReference type="Google" id="ProtNLM"/>
    </source>
</evidence>
<reference evidence="3" key="1">
    <citation type="submission" date="2018-04" db="EMBL/GenBank/DDBJ databases">
        <title>Complete genome of Antarctic heterotrophic bacterium Hymenobacter nivis.</title>
        <authorList>
            <person name="Terashima M."/>
        </authorList>
    </citation>
    <scope>NUCLEOTIDE SEQUENCE [LARGE SCALE GENOMIC DNA]</scope>
    <source>
        <strain evidence="3">NBRC 111535</strain>
    </source>
</reference>
<dbReference type="AlphaFoldDB" id="A0A2Z3GMT1"/>
<sequence length="219" mass="23987">MKTLVPVKYALLLCLTGSLLAGCRLLGDPVRDILAPSDVPLNNSAKAWMHEQNGQVLSFKNAGGQTQSVRVRRLDGDAESGVFSGKVPIPHLPVKTEFIELDYRFMLQKDSVSLAVANENTLNFFNTVLPSHDAYRPDQLLATFRTADDLADEAANSLNALELNYSLGPHTYGSVLHVNGIATSKNTNPKPTDAQEIFYSRADGLVGYKTVDGQLWLRQ</sequence>
<protein>
    <recommendedName>
        <fullName evidence="4">Lipoprotein</fullName>
    </recommendedName>
</protein>
<evidence type="ECO:0000313" key="3">
    <source>
        <dbReference type="Proteomes" id="UP000245999"/>
    </source>
</evidence>
<keyword evidence="1" id="KW-0732">Signal</keyword>
<feature type="signal peptide" evidence="1">
    <location>
        <begin position="1"/>
        <end position="21"/>
    </location>
</feature>
<dbReference type="Proteomes" id="UP000245999">
    <property type="component" value="Chromosome"/>
</dbReference>
<evidence type="ECO:0000313" key="2">
    <source>
        <dbReference type="EMBL" id="AWM33047.1"/>
    </source>
</evidence>
<name>A0A2Z3GMT1_9BACT</name>
<dbReference type="KEGG" id="hnv:DDQ68_09845"/>
<dbReference type="EMBL" id="CP029145">
    <property type="protein sequence ID" value="AWM33047.1"/>
    <property type="molecule type" value="Genomic_DNA"/>
</dbReference>
<keyword evidence="3" id="KW-1185">Reference proteome</keyword>
<feature type="chain" id="PRO_5016233134" description="Lipoprotein" evidence="1">
    <location>
        <begin position="22"/>
        <end position="219"/>
    </location>
</feature>
<dbReference type="RefSeq" id="WP_109656134.1">
    <property type="nucleotide sequence ID" value="NZ_CP029145.1"/>
</dbReference>
<dbReference type="OrthoDB" id="879085at2"/>